<accession>A0A150HR81</accession>
<dbReference type="Proteomes" id="UP000075544">
    <property type="component" value="Unassembled WGS sequence"/>
</dbReference>
<reference evidence="1 2" key="1">
    <citation type="journal article" date="2016" name="Sci. Rep.">
        <title>Genomic and phenotypic characterization of the species Acinetobacter venetianus.</title>
        <authorList>
            <person name="Fondi M."/>
            <person name="Maida I."/>
            <person name="Perrin E."/>
            <person name="Orlandini V."/>
            <person name="La Torre L."/>
            <person name="Bosi E."/>
            <person name="Negroni A."/>
            <person name="Zanaroli G."/>
            <person name="Fava F."/>
            <person name="Decorosi F."/>
            <person name="Giovannetti L."/>
            <person name="Viti C."/>
            <person name="Vaneechoutte M."/>
            <person name="Dijkshoorn L."/>
            <person name="Fani R."/>
        </authorList>
    </citation>
    <scope>NUCLEOTIDE SEQUENCE [LARGE SCALE GENOMIC DNA]</scope>
    <source>
        <strain evidence="1 2">LUH13518</strain>
    </source>
</reference>
<dbReference type="RefSeq" id="WP_061525309.1">
    <property type="nucleotide sequence ID" value="NZ_JRHX01000080.1"/>
</dbReference>
<name>A0A150HR81_9GAMM</name>
<gene>
    <name evidence="1" type="ORF">AVENLUH13518_02652</name>
</gene>
<protein>
    <submittedName>
        <fullName evidence="1">Uncharacterized protein</fullName>
    </submittedName>
</protein>
<organism evidence="1 2">
    <name type="scientific">Acinetobacter venetianus</name>
    <dbReference type="NCBI Taxonomy" id="52133"/>
    <lineage>
        <taxon>Bacteria</taxon>
        <taxon>Pseudomonadati</taxon>
        <taxon>Pseudomonadota</taxon>
        <taxon>Gammaproteobacteria</taxon>
        <taxon>Moraxellales</taxon>
        <taxon>Moraxellaceae</taxon>
        <taxon>Acinetobacter</taxon>
    </lineage>
</organism>
<dbReference type="EMBL" id="JRHX01000080">
    <property type="protein sequence ID" value="KXZ69167.1"/>
    <property type="molecule type" value="Genomic_DNA"/>
</dbReference>
<dbReference type="PATRIC" id="fig|52133.19.peg.2687"/>
<sequence>MDDIPKNFVTKIDAPESIIFEANYIIFDASLWGSAHSILKDLNVEHHFIGLNVFRRPELTPTLIDLKNLSNEKKEQLWNLVGKKTHTNAFSGFDQMSMFQTYLYSDKRIEEMKDFLAELMVYKRKSEKFVFRFYDPRVAIHLSQLSALLNMSIYKKLQDDISKWVVSINHQYFEVNKQKVEAPVINFDEIDLINSKIRSELTTDYDDLGNEISKNFNQNMNELINFIYKEQLSEKENGE</sequence>
<evidence type="ECO:0000313" key="1">
    <source>
        <dbReference type="EMBL" id="KXZ69167.1"/>
    </source>
</evidence>
<comment type="caution">
    <text evidence="1">The sequence shown here is derived from an EMBL/GenBank/DDBJ whole genome shotgun (WGS) entry which is preliminary data.</text>
</comment>
<dbReference type="AlphaFoldDB" id="A0A150HR81"/>
<proteinExistence type="predicted"/>
<evidence type="ECO:0000313" key="2">
    <source>
        <dbReference type="Proteomes" id="UP000075544"/>
    </source>
</evidence>